<evidence type="ECO:0000256" key="1">
    <source>
        <dbReference type="SAM" id="MobiDB-lite"/>
    </source>
</evidence>
<dbReference type="VEuPathDB" id="CryptoDB:Cvel_1473"/>
<dbReference type="AlphaFoldDB" id="A0A0G4HX13"/>
<reference evidence="2" key="1">
    <citation type="submission" date="2014-11" db="EMBL/GenBank/DDBJ databases">
        <authorList>
            <person name="Otto D Thomas"/>
            <person name="Naeem Raeece"/>
        </authorList>
    </citation>
    <scope>NUCLEOTIDE SEQUENCE</scope>
</reference>
<organism evidence="2">
    <name type="scientific">Chromera velia CCMP2878</name>
    <dbReference type="NCBI Taxonomy" id="1169474"/>
    <lineage>
        <taxon>Eukaryota</taxon>
        <taxon>Sar</taxon>
        <taxon>Alveolata</taxon>
        <taxon>Colpodellida</taxon>
        <taxon>Chromeraceae</taxon>
        <taxon>Chromera</taxon>
    </lineage>
</organism>
<feature type="non-terminal residue" evidence="2">
    <location>
        <position position="1"/>
    </location>
</feature>
<evidence type="ECO:0000313" key="2">
    <source>
        <dbReference type="EMBL" id="CEM48992.1"/>
    </source>
</evidence>
<proteinExistence type="predicted"/>
<accession>A0A0G4HX13</accession>
<feature type="region of interest" description="Disordered" evidence="1">
    <location>
        <begin position="90"/>
        <end position="123"/>
    </location>
</feature>
<feature type="compositionally biased region" description="Basic and acidic residues" evidence="1">
    <location>
        <begin position="102"/>
        <end position="123"/>
    </location>
</feature>
<protein>
    <submittedName>
        <fullName evidence="2">Uncharacterized protein</fullName>
    </submittedName>
</protein>
<sequence length="188" mass="20426">NTTFTVRVYPRGTQESAPNQMSIDLRRAALSLVCGWSSDVELRSAGRPPSRARRPLPLGPVEAGDVLDIRSTAGGLDGFLHAHASAASGLRRCRRKTSSSRSTHEGARPERERSLCPEQDKRGGGGSGWWCLSGWQHSESGGETPQKRVIGVAFNLKRLIFPSSPALVEKSSQEVYIATQNSAFLRRG</sequence>
<name>A0A0G4HX13_9ALVE</name>
<dbReference type="EMBL" id="CDMZ01004201">
    <property type="protein sequence ID" value="CEM48992.1"/>
    <property type="molecule type" value="Genomic_DNA"/>
</dbReference>
<gene>
    <name evidence="2" type="ORF">Cvel_1473</name>
</gene>